<evidence type="ECO:0008006" key="3">
    <source>
        <dbReference type="Google" id="ProtNLM"/>
    </source>
</evidence>
<dbReference type="EMBL" id="BJYZ01000043">
    <property type="protein sequence ID" value="GEO42519.1"/>
    <property type="molecule type" value="Genomic_DNA"/>
</dbReference>
<dbReference type="RefSeq" id="WP_044436260.1">
    <property type="nucleotide sequence ID" value="NZ_BJYZ01000043.1"/>
</dbReference>
<dbReference type="Proteomes" id="UP000321523">
    <property type="component" value="Unassembled WGS sequence"/>
</dbReference>
<proteinExistence type="predicted"/>
<dbReference type="OrthoDB" id="20942at2"/>
<evidence type="ECO:0000313" key="1">
    <source>
        <dbReference type="EMBL" id="GEO42519.1"/>
    </source>
</evidence>
<dbReference type="InterPro" id="IPR038282">
    <property type="entry name" value="DUF2267_sf"/>
</dbReference>
<comment type="caution">
    <text evidence="1">The sequence shown here is derived from an EMBL/GenBank/DDBJ whole genome shotgun (WGS) entry which is preliminary data.</text>
</comment>
<dbReference type="Gene3D" id="1.10.490.110">
    <property type="entry name" value="Uncharacterized conserved protein DUF2267"/>
    <property type="match status" value="1"/>
</dbReference>
<gene>
    <name evidence="1" type="ORF">SAE02_66670</name>
</gene>
<name>A0A512E1D2_9PROT</name>
<dbReference type="InterPro" id="IPR018727">
    <property type="entry name" value="DUF2267"/>
</dbReference>
<protein>
    <recommendedName>
        <fullName evidence="3">DUF2267 domain-containing protein</fullName>
    </recommendedName>
</protein>
<evidence type="ECO:0000313" key="2">
    <source>
        <dbReference type="Proteomes" id="UP000321523"/>
    </source>
</evidence>
<dbReference type="Pfam" id="PF10025">
    <property type="entry name" value="DUF2267"/>
    <property type="match status" value="1"/>
</dbReference>
<accession>A0A512E1D2</accession>
<dbReference type="AlphaFoldDB" id="A0A512E1D2"/>
<reference evidence="1 2" key="1">
    <citation type="submission" date="2019-07" db="EMBL/GenBank/DDBJ databases">
        <title>Whole genome shotgun sequence of Skermanella aerolata NBRC 106429.</title>
        <authorList>
            <person name="Hosoyama A."/>
            <person name="Uohara A."/>
            <person name="Ohji S."/>
            <person name="Ichikawa N."/>
        </authorList>
    </citation>
    <scope>NUCLEOTIDE SEQUENCE [LARGE SCALE GENOMIC DNA]</scope>
    <source>
        <strain evidence="1 2">NBRC 106429</strain>
    </source>
</reference>
<keyword evidence="2" id="KW-1185">Reference proteome</keyword>
<sequence>MSASGLKVFDETLQVTNSWLKDLMEMLYTDDRQLAYCGLRAVLHALRDELEPEMAVHLAAQLPMLVRGFYYEGWKPSRTPTPNRHLDAFYQAIRTEMRGHPEVKADRLMGAVFDLLASRIDAGEVRKVARSLPREIRDLWGIPS</sequence>
<organism evidence="1 2">
    <name type="scientific">Skermanella aerolata</name>
    <dbReference type="NCBI Taxonomy" id="393310"/>
    <lineage>
        <taxon>Bacteria</taxon>
        <taxon>Pseudomonadati</taxon>
        <taxon>Pseudomonadota</taxon>
        <taxon>Alphaproteobacteria</taxon>
        <taxon>Rhodospirillales</taxon>
        <taxon>Azospirillaceae</taxon>
        <taxon>Skermanella</taxon>
    </lineage>
</organism>